<dbReference type="InterPro" id="IPR029056">
    <property type="entry name" value="Ribokinase-like"/>
</dbReference>
<dbReference type="Proteomes" id="UP000184476">
    <property type="component" value="Unassembled WGS sequence"/>
</dbReference>
<evidence type="ECO:0000259" key="6">
    <source>
        <dbReference type="Pfam" id="PF00294"/>
    </source>
</evidence>
<dbReference type="OrthoDB" id="9813569at2"/>
<keyword evidence="3" id="KW-0547">Nucleotide-binding</keyword>
<evidence type="ECO:0000256" key="3">
    <source>
        <dbReference type="ARBA" id="ARBA00022741"/>
    </source>
</evidence>
<dbReference type="EMBL" id="FQVL01000013">
    <property type="protein sequence ID" value="SHF28103.1"/>
    <property type="molecule type" value="Genomic_DNA"/>
</dbReference>
<dbReference type="InterPro" id="IPR011611">
    <property type="entry name" value="PfkB_dom"/>
</dbReference>
<name>A0A1M5ACW5_9BACL</name>
<dbReference type="InterPro" id="IPR050306">
    <property type="entry name" value="PfkB_Carbo_kinase"/>
</dbReference>
<keyword evidence="4 7" id="KW-0418">Kinase</keyword>
<evidence type="ECO:0000313" key="7">
    <source>
        <dbReference type="EMBL" id="SHF28103.1"/>
    </source>
</evidence>
<proteinExistence type="inferred from homology"/>
<feature type="domain" description="Carbohydrate kinase PfkB" evidence="6">
    <location>
        <begin position="45"/>
        <end position="297"/>
    </location>
</feature>
<evidence type="ECO:0000256" key="5">
    <source>
        <dbReference type="ARBA" id="ARBA00022840"/>
    </source>
</evidence>
<accession>A0A1M5ACW5</accession>
<reference evidence="7 8" key="1">
    <citation type="submission" date="2016-11" db="EMBL/GenBank/DDBJ databases">
        <authorList>
            <person name="Jaros S."/>
            <person name="Januszkiewicz K."/>
            <person name="Wedrychowicz H."/>
        </authorList>
    </citation>
    <scope>NUCLEOTIDE SEQUENCE [LARGE SCALE GENOMIC DNA]</scope>
    <source>
        <strain evidence="7 8">DSM 44666</strain>
    </source>
</reference>
<dbReference type="Gene3D" id="3.40.1190.20">
    <property type="match status" value="1"/>
</dbReference>
<keyword evidence="8" id="KW-1185">Reference proteome</keyword>
<organism evidence="7 8">
    <name type="scientific">Seinonella peptonophila</name>
    <dbReference type="NCBI Taxonomy" id="112248"/>
    <lineage>
        <taxon>Bacteria</taxon>
        <taxon>Bacillati</taxon>
        <taxon>Bacillota</taxon>
        <taxon>Bacilli</taxon>
        <taxon>Bacillales</taxon>
        <taxon>Thermoactinomycetaceae</taxon>
        <taxon>Seinonella</taxon>
    </lineage>
</organism>
<keyword evidence="5" id="KW-0067">ATP-binding</keyword>
<dbReference type="PANTHER" id="PTHR43085:SF1">
    <property type="entry name" value="PSEUDOURIDINE KINASE-RELATED"/>
    <property type="match status" value="1"/>
</dbReference>
<dbReference type="STRING" id="112248.SAMN05444392_11337"/>
<dbReference type="GO" id="GO:0016301">
    <property type="term" value="F:kinase activity"/>
    <property type="evidence" value="ECO:0007669"/>
    <property type="project" value="UniProtKB-KW"/>
</dbReference>
<gene>
    <name evidence="7" type="ORF">SAMN05444392_11337</name>
</gene>
<comment type="similarity">
    <text evidence="1">Belongs to the carbohydrate kinase PfkB family.</text>
</comment>
<protein>
    <submittedName>
        <fullName evidence="7">Sugar or nucleoside kinase, ribokinase family</fullName>
    </submittedName>
</protein>
<evidence type="ECO:0000256" key="2">
    <source>
        <dbReference type="ARBA" id="ARBA00022679"/>
    </source>
</evidence>
<dbReference type="GO" id="GO:0005524">
    <property type="term" value="F:ATP binding"/>
    <property type="evidence" value="ECO:0007669"/>
    <property type="project" value="UniProtKB-KW"/>
</dbReference>
<dbReference type="PANTHER" id="PTHR43085">
    <property type="entry name" value="HEXOKINASE FAMILY MEMBER"/>
    <property type="match status" value="1"/>
</dbReference>
<dbReference type="AlphaFoldDB" id="A0A1M5ACW5"/>
<evidence type="ECO:0000313" key="8">
    <source>
        <dbReference type="Proteomes" id="UP000184476"/>
    </source>
</evidence>
<dbReference type="CDD" id="cd01166">
    <property type="entry name" value="KdgK"/>
    <property type="match status" value="1"/>
</dbReference>
<evidence type="ECO:0000256" key="4">
    <source>
        <dbReference type="ARBA" id="ARBA00022777"/>
    </source>
</evidence>
<evidence type="ECO:0000256" key="1">
    <source>
        <dbReference type="ARBA" id="ARBA00010688"/>
    </source>
</evidence>
<sequence>MSEIFTIGEVLVEVMAKDIDQGFDEPGTFIGPFASGAPAIFIDQATKIGSSGGILSRVGKDGFGQLNIHRLQQDGVDVRFIKMIESKTTGIAFVAYQENGDRDFIFTLKDSAVATLNEDDVREEMFDNCKYFHIMGCSAFNEGIMLAMKKAITIAKKKQIQITFDPNIRKELMEDENVKQFIQFVLKHCDVFLPGEEELLLITGASTEEKAMKLVWEMGISCVVVKKGRNGSRVYYDNTCIDIDPYPVQEIDPTGAGDCFAGTFVSLINQGKSIIEAAQWANAAGAYAVTKKGPMEGTSSLQELQVFIDQIKGGE</sequence>
<dbReference type="RefSeq" id="WP_073156932.1">
    <property type="nucleotide sequence ID" value="NZ_FQVL01000013.1"/>
</dbReference>
<dbReference type="SUPFAM" id="SSF53613">
    <property type="entry name" value="Ribokinase-like"/>
    <property type="match status" value="1"/>
</dbReference>
<keyword evidence="2" id="KW-0808">Transferase</keyword>
<dbReference type="Pfam" id="PF00294">
    <property type="entry name" value="PfkB"/>
    <property type="match status" value="1"/>
</dbReference>